<dbReference type="STRING" id="1051891.A0A0C3MB84"/>
<dbReference type="HOGENOM" id="CLU_017785_0_0_1"/>
<organism evidence="4 5">
    <name type="scientific">Tulasnella calospora MUT 4182</name>
    <dbReference type="NCBI Taxonomy" id="1051891"/>
    <lineage>
        <taxon>Eukaryota</taxon>
        <taxon>Fungi</taxon>
        <taxon>Dikarya</taxon>
        <taxon>Basidiomycota</taxon>
        <taxon>Agaricomycotina</taxon>
        <taxon>Agaricomycetes</taxon>
        <taxon>Cantharellales</taxon>
        <taxon>Tulasnellaceae</taxon>
        <taxon>Tulasnella</taxon>
    </lineage>
</organism>
<evidence type="ECO:0000259" key="2">
    <source>
        <dbReference type="PROSITE" id="PS50097"/>
    </source>
</evidence>
<feature type="compositionally biased region" description="Basic and acidic residues" evidence="1">
    <location>
        <begin position="631"/>
        <end position="641"/>
    </location>
</feature>
<feature type="compositionally biased region" description="Basic and acidic residues" evidence="1">
    <location>
        <begin position="373"/>
        <end position="383"/>
    </location>
</feature>
<feature type="compositionally biased region" description="Acidic residues" evidence="1">
    <location>
        <begin position="267"/>
        <end position="283"/>
    </location>
</feature>
<dbReference type="GO" id="GO:0030163">
    <property type="term" value="P:protein catabolic process"/>
    <property type="evidence" value="ECO:0007669"/>
    <property type="project" value="UniProtKB-ARBA"/>
</dbReference>
<reference evidence="5" key="2">
    <citation type="submission" date="2015-01" db="EMBL/GenBank/DDBJ databases">
        <title>Evolutionary Origins and Diversification of the Mycorrhizal Mutualists.</title>
        <authorList>
            <consortium name="DOE Joint Genome Institute"/>
            <consortium name="Mycorrhizal Genomics Consortium"/>
            <person name="Kohler A."/>
            <person name="Kuo A."/>
            <person name="Nagy L.G."/>
            <person name="Floudas D."/>
            <person name="Copeland A."/>
            <person name="Barry K.W."/>
            <person name="Cichocki N."/>
            <person name="Veneault-Fourrey C."/>
            <person name="LaButti K."/>
            <person name="Lindquist E.A."/>
            <person name="Lipzen A."/>
            <person name="Lundell T."/>
            <person name="Morin E."/>
            <person name="Murat C."/>
            <person name="Riley R."/>
            <person name="Ohm R."/>
            <person name="Sun H."/>
            <person name="Tunlid A."/>
            <person name="Henrissat B."/>
            <person name="Grigoriev I.V."/>
            <person name="Hibbett D.S."/>
            <person name="Martin F."/>
        </authorList>
    </citation>
    <scope>NUCLEOTIDE SEQUENCE [LARGE SCALE GENOMIC DNA]</scope>
    <source>
        <strain evidence="5">MUT 4182</strain>
    </source>
</reference>
<reference evidence="4 5" key="1">
    <citation type="submission" date="2014-04" db="EMBL/GenBank/DDBJ databases">
        <authorList>
            <consortium name="DOE Joint Genome Institute"/>
            <person name="Kuo A."/>
            <person name="Girlanda M."/>
            <person name="Perotto S."/>
            <person name="Kohler A."/>
            <person name="Nagy L.G."/>
            <person name="Floudas D."/>
            <person name="Copeland A."/>
            <person name="Barry K.W."/>
            <person name="Cichocki N."/>
            <person name="Veneault-Fourrey C."/>
            <person name="LaButti K."/>
            <person name="Lindquist E.A."/>
            <person name="Lipzen A."/>
            <person name="Lundell T."/>
            <person name="Morin E."/>
            <person name="Murat C."/>
            <person name="Sun H."/>
            <person name="Tunlid A."/>
            <person name="Henrissat B."/>
            <person name="Grigoriev I.V."/>
            <person name="Hibbett D.S."/>
            <person name="Martin F."/>
            <person name="Nordberg H.P."/>
            <person name="Cantor M.N."/>
            <person name="Hua S.X."/>
        </authorList>
    </citation>
    <scope>NUCLEOTIDE SEQUENCE [LARGE SCALE GENOMIC DNA]</scope>
    <source>
        <strain evidence="4 5">MUT 4182</strain>
    </source>
</reference>
<sequence>MSTPLDESNFKEYQESTTVTLEWTVRNLKQLFDASKGEQKSKVHKSVRFGGGRWQILLYPNSGHEGGYVSLYLSCEPTQEEKENAINGKWVRDGLFKFSFDLKTVNRASPGVFNTKEACDHAFSYKTANWGWAQFAKRDAVYYSAPQVRAADAFLIVCTITSSPVTPVPPPTAARQYVPKGLMDAVGSMLDDPLYSDVEFVLPSRKRLGKPKKIYANKKILSRAEYFDTMFQSGFSETSIAQDVMSPSVGRRNSITDAEDDARSLDDSDESDAETETDQLDDFFDLRSPRRTTAGPSNREVTWDTQSDVVVVRPGAREDEEMSDDGQRTATAGADLSMHVPVINLAEQGNANEEDVEMEKSQRPGTPRKSHATHSDLGSKREVQGPPQDTIPGPPKARVVVRDVAYATYFALLYYLYTDCINFAPLSSSFINAPGPVIRSANVTPGFGGLGPHAQSYFGSIAATPGARPRSALTIGNTGAVNSSTSADDEPPRTRKDWIKRWMAANPAKPSPVSAKAIYKLADKLGLADLKQRAFQQITRSLTVANIPYETFSSFSASYDEIRKVEIEFFLEKWSEIRGGEAMRTVFQQIRLGRHPGFEEIWPLIVQHLVFRPEADSGHRASPSLEIGTEAGRERNGGETF</sequence>
<dbReference type="InterPro" id="IPR002083">
    <property type="entry name" value="MATH/TRAF_dom"/>
</dbReference>
<dbReference type="PANTHER" id="PTHR24413">
    <property type="entry name" value="SPECKLE-TYPE POZ PROTEIN"/>
    <property type="match status" value="1"/>
</dbReference>
<dbReference type="OrthoDB" id="6359816at2759"/>
<dbReference type="SUPFAM" id="SSF54695">
    <property type="entry name" value="POZ domain"/>
    <property type="match status" value="1"/>
</dbReference>
<protein>
    <recommendedName>
        <fullName evidence="6">MATH domain-containing protein</fullName>
    </recommendedName>
</protein>
<feature type="region of interest" description="Disordered" evidence="1">
    <location>
        <begin position="617"/>
        <end position="641"/>
    </location>
</feature>
<feature type="compositionally biased region" description="Polar residues" evidence="1">
    <location>
        <begin position="294"/>
        <end position="307"/>
    </location>
</feature>
<dbReference type="CDD" id="cd00121">
    <property type="entry name" value="MATH"/>
    <property type="match status" value="1"/>
</dbReference>
<keyword evidence="5" id="KW-1185">Reference proteome</keyword>
<proteinExistence type="predicted"/>
<dbReference type="Gene3D" id="3.30.710.10">
    <property type="entry name" value="Potassium Channel Kv1.1, Chain A"/>
    <property type="match status" value="2"/>
</dbReference>
<evidence type="ECO:0000313" key="5">
    <source>
        <dbReference type="Proteomes" id="UP000054248"/>
    </source>
</evidence>
<dbReference type="EMBL" id="KN822966">
    <property type="protein sequence ID" value="KIO30992.1"/>
    <property type="molecule type" value="Genomic_DNA"/>
</dbReference>
<dbReference type="PROSITE" id="PS50097">
    <property type="entry name" value="BTB"/>
    <property type="match status" value="1"/>
</dbReference>
<dbReference type="Gene3D" id="2.60.210.10">
    <property type="entry name" value="Apoptosis, Tumor Necrosis Factor Receptor Associated Protein 2, Chain A"/>
    <property type="match status" value="1"/>
</dbReference>
<dbReference type="SUPFAM" id="SSF49599">
    <property type="entry name" value="TRAF domain-like"/>
    <property type="match status" value="1"/>
</dbReference>
<feature type="domain" description="BTB" evidence="2">
    <location>
        <begin position="196"/>
        <end position="248"/>
    </location>
</feature>
<accession>A0A0C3MB84</accession>
<dbReference type="Proteomes" id="UP000054248">
    <property type="component" value="Unassembled WGS sequence"/>
</dbReference>
<name>A0A0C3MB84_9AGAM</name>
<dbReference type="Pfam" id="PF22486">
    <property type="entry name" value="MATH_2"/>
    <property type="match status" value="1"/>
</dbReference>
<dbReference type="InterPro" id="IPR000210">
    <property type="entry name" value="BTB/POZ_dom"/>
</dbReference>
<gene>
    <name evidence="4" type="ORF">M407DRAFT_19875</name>
</gene>
<evidence type="ECO:0008006" key="6">
    <source>
        <dbReference type="Google" id="ProtNLM"/>
    </source>
</evidence>
<feature type="domain" description="MATH" evidence="3">
    <location>
        <begin position="18"/>
        <end position="160"/>
    </location>
</feature>
<feature type="region of interest" description="Disordered" evidence="1">
    <location>
        <begin position="245"/>
        <end position="307"/>
    </location>
</feature>
<dbReference type="AlphaFoldDB" id="A0A0C3MB84"/>
<evidence type="ECO:0000259" key="3">
    <source>
        <dbReference type="PROSITE" id="PS50144"/>
    </source>
</evidence>
<dbReference type="InterPro" id="IPR011333">
    <property type="entry name" value="SKP1/BTB/POZ_sf"/>
</dbReference>
<evidence type="ECO:0000256" key="1">
    <source>
        <dbReference type="SAM" id="MobiDB-lite"/>
    </source>
</evidence>
<feature type="region of interest" description="Disordered" evidence="1">
    <location>
        <begin position="347"/>
        <end position="395"/>
    </location>
</feature>
<dbReference type="PROSITE" id="PS50144">
    <property type="entry name" value="MATH"/>
    <property type="match status" value="1"/>
</dbReference>
<evidence type="ECO:0000313" key="4">
    <source>
        <dbReference type="EMBL" id="KIO30992.1"/>
    </source>
</evidence>
<dbReference type="InterPro" id="IPR008974">
    <property type="entry name" value="TRAF-like"/>
</dbReference>